<dbReference type="AlphaFoldDB" id="A0AAV5JFS9"/>
<evidence type="ECO:0000256" key="3">
    <source>
        <dbReference type="RuleBase" id="RU365026"/>
    </source>
</evidence>
<gene>
    <name evidence="5" type="ORF">SLEP1_g21743</name>
</gene>
<comment type="similarity">
    <text evidence="1 3">Belongs to the EXO70 family.</text>
</comment>
<accession>A0AAV5JFS9</accession>
<organism evidence="5 6">
    <name type="scientific">Rubroshorea leprosula</name>
    <dbReference type="NCBI Taxonomy" id="152421"/>
    <lineage>
        <taxon>Eukaryota</taxon>
        <taxon>Viridiplantae</taxon>
        <taxon>Streptophyta</taxon>
        <taxon>Embryophyta</taxon>
        <taxon>Tracheophyta</taxon>
        <taxon>Spermatophyta</taxon>
        <taxon>Magnoliopsida</taxon>
        <taxon>eudicotyledons</taxon>
        <taxon>Gunneridae</taxon>
        <taxon>Pentapetalae</taxon>
        <taxon>rosids</taxon>
        <taxon>malvids</taxon>
        <taxon>Malvales</taxon>
        <taxon>Dipterocarpaceae</taxon>
        <taxon>Rubroshorea</taxon>
    </lineage>
</organism>
<comment type="function">
    <text evidence="3">Component of the exocyst complex.</text>
</comment>
<feature type="domain" description="Exocyst complex subunit Exo70 C-terminal" evidence="4">
    <location>
        <begin position="87"/>
        <end position="300"/>
    </location>
</feature>
<dbReference type="GO" id="GO:0006887">
    <property type="term" value="P:exocytosis"/>
    <property type="evidence" value="ECO:0007669"/>
    <property type="project" value="UniProtKB-KW"/>
</dbReference>
<dbReference type="InterPro" id="IPR004140">
    <property type="entry name" value="Exo70"/>
</dbReference>
<proteinExistence type="inferred from homology"/>
<dbReference type="Pfam" id="PF03081">
    <property type="entry name" value="Exo70_C"/>
    <property type="match status" value="1"/>
</dbReference>
<dbReference type="Gene3D" id="1.20.1280.170">
    <property type="entry name" value="Exocyst complex component Exo70"/>
    <property type="match status" value="1"/>
</dbReference>
<name>A0AAV5JFS9_9ROSI</name>
<evidence type="ECO:0000259" key="4">
    <source>
        <dbReference type="Pfam" id="PF03081"/>
    </source>
</evidence>
<dbReference type="PANTHER" id="PTHR12542">
    <property type="entry name" value="EXOCYST COMPLEX PROTEIN EXO70"/>
    <property type="match status" value="1"/>
</dbReference>
<evidence type="ECO:0000256" key="2">
    <source>
        <dbReference type="ARBA" id="ARBA00022448"/>
    </source>
</evidence>
<keyword evidence="2 3" id="KW-0813">Transport</keyword>
<reference evidence="5 6" key="1">
    <citation type="journal article" date="2021" name="Commun. Biol.">
        <title>The genome of Shorea leprosula (Dipterocarpaceae) highlights the ecological relevance of drought in aseasonal tropical rainforests.</title>
        <authorList>
            <person name="Ng K.K.S."/>
            <person name="Kobayashi M.J."/>
            <person name="Fawcett J.A."/>
            <person name="Hatakeyama M."/>
            <person name="Paape T."/>
            <person name="Ng C.H."/>
            <person name="Ang C.C."/>
            <person name="Tnah L.H."/>
            <person name="Lee C.T."/>
            <person name="Nishiyama T."/>
            <person name="Sese J."/>
            <person name="O'Brien M.J."/>
            <person name="Copetti D."/>
            <person name="Mohd Noor M.I."/>
            <person name="Ong R.C."/>
            <person name="Putra M."/>
            <person name="Sireger I.Z."/>
            <person name="Indrioko S."/>
            <person name="Kosugi Y."/>
            <person name="Izuno A."/>
            <person name="Isagi Y."/>
            <person name="Lee S.L."/>
            <person name="Shimizu K.K."/>
        </authorList>
    </citation>
    <scope>NUCLEOTIDE SEQUENCE [LARGE SCALE GENOMIC DNA]</scope>
    <source>
        <strain evidence="5">214</strain>
    </source>
</reference>
<keyword evidence="3" id="KW-0268">Exocytosis</keyword>
<dbReference type="GO" id="GO:0015031">
    <property type="term" value="P:protein transport"/>
    <property type="evidence" value="ECO:0007669"/>
    <property type="project" value="UniProtKB-KW"/>
</dbReference>
<keyword evidence="6" id="KW-1185">Reference proteome</keyword>
<dbReference type="InterPro" id="IPR046364">
    <property type="entry name" value="Exo70_C"/>
</dbReference>
<sequence>MAMAVKALETRINRTVTRLKETLITLKALYETGVDAMRFDGLLDEALLNLQDEFESILQQIKHQNIGEATKEEPEIVVHDHGTEIEVKEPQKLFKLLDLFDSLEKLKPEFSKVFEGEAGEDISPRFREPEKLLVHASSKVFWEYEFQIEGNSDRFPPPQDGPVPKLVRYAINYLKYLTMDTYSDPMAKVFRTEQIWKAGKLSKPETYENLLKDAMTNIVEVLQRNVESKRSRNKNKVLSHVFAMNTYWYIYMRSRNSELGKLLGDQYIKKKCKNVAEESAFMYQMQAWGPLVRLIEEEDEELERQNKVATVATRKQIREATTKMVVAVYSEFLSTNSKALSAKSYLSPESLQGLLGRILDGSRRTADGGLNRVIQRIGTRSQCV</sequence>
<keyword evidence="3" id="KW-0653">Protein transport</keyword>
<dbReference type="Proteomes" id="UP001054252">
    <property type="component" value="Unassembled WGS sequence"/>
</dbReference>
<dbReference type="GO" id="GO:0000145">
    <property type="term" value="C:exocyst"/>
    <property type="evidence" value="ECO:0007669"/>
    <property type="project" value="InterPro"/>
</dbReference>
<evidence type="ECO:0000313" key="6">
    <source>
        <dbReference type="Proteomes" id="UP001054252"/>
    </source>
</evidence>
<dbReference type="PANTHER" id="PTHR12542:SF90">
    <property type="entry name" value="EXOCYST COMPLEX COMPONENT EXO70I"/>
    <property type="match status" value="1"/>
</dbReference>
<protein>
    <recommendedName>
        <fullName evidence="3">Exocyst subunit Exo70 family protein</fullName>
    </recommendedName>
</protein>
<dbReference type="GO" id="GO:0005546">
    <property type="term" value="F:phosphatidylinositol-4,5-bisphosphate binding"/>
    <property type="evidence" value="ECO:0007669"/>
    <property type="project" value="InterPro"/>
</dbReference>
<evidence type="ECO:0000256" key="1">
    <source>
        <dbReference type="ARBA" id="ARBA00006756"/>
    </source>
</evidence>
<dbReference type="InterPro" id="IPR016159">
    <property type="entry name" value="Cullin_repeat-like_dom_sf"/>
</dbReference>
<dbReference type="EMBL" id="BPVZ01000032">
    <property type="protein sequence ID" value="GKV10367.1"/>
    <property type="molecule type" value="Genomic_DNA"/>
</dbReference>
<evidence type="ECO:0000313" key="5">
    <source>
        <dbReference type="EMBL" id="GKV10367.1"/>
    </source>
</evidence>
<comment type="caution">
    <text evidence="5">The sequence shown here is derived from an EMBL/GenBank/DDBJ whole genome shotgun (WGS) entry which is preliminary data.</text>
</comment>
<dbReference type="SUPFAM" id="SSF74788">
    <property type="entry name" value="Cullin repeat-like"/>
    <property type="match status" value="1"/>
</dbReference>